<dbReference type="AlphaFoldDB" id="A0A1Q9CR04"/>
<keyword evidence="3" id="KW-1185">Reference proteome</keyword>
<organism evidence="2 3">
    <name type="scientific">Symbiodinium microadriaticum</name>
    <name type="common">Dinoflagellate</name>
    <name type="synonym">Zooxanthella microadriatica</name>
    <dbReference type="NCBI Taxonomy" id="2951"/>
    <lineage>
        <taxon>Eukaryota</taxon>
        <taxon>Sar</taxon>
        <taxon>Alveolata</taxon>
        <taxon>Dinophyceae</taxon>
        <taxon>Suessiales</taxon>
        <taxon>Symbiodiniaceae</taxon>
        <taxon>Symbiodinium</taxon>
    </lineage>
</organism>
<reference evidence="2 3" key="1">
    <citation type="submission" date="2016-02" db="EMBL/GenBank/DDBJ databases">
        <title>Genome analysis of coral dinoflagellate symbionts highlights evolutionary adaptations to a symbiotic lifestyle.</title>
        <authorList>
            <person name="Aranda M."/>
            <person name="Li Y."/>
            <person name="Liew Y.J."/>
            <person name="Baumgarten S."/>
            <person name="Simakov O."/>
            <person name="Wilson M."/>
            <person name="Piel J."/>
            <person name="Ashoor H."/>
            <person name="Bougouffa S."/>
            <person name="Bajic V.B."/>
            <person name="Ryu T."/>
            <person name="Ravasi T."/>
            <person name="Bayer T."/>
            <person name="Micklem G."/>
            <person name="Kim H."/>
            <person name="Bhak J."/>
            <person name="Lajeunesse T.C."/>
            <person name="Voolstra C.R."/>
        </authorList>
    </citation>
    <scope>NUCLEOTIDE SEQUENCE [LARGE SCALE GENOMIC DNA]</scope>
    <source>
        <strain evidence="2 3">CCMP2467</strain>
    </source>
</reference>
<gene>
    <name evidence="2" type="ORF">AK812_SmicGene33626</name>
</gene>
<evidence type="ECO:0000313" key="2">
    <source>
        <dbReference type="EMBL" id="OLP85368.1"/>
    </source>
</evidence>
<evidence type="ECO:0000313" key="3">
    <source>
        <dbReference type="Proteomes" id="UP000186817"/>
    </source>
</evidence>
<evidence type="ECO:0000256" key="1">
    <source>
        <dbReference type="SAM" id="MobiDB-lite"/>
    </source>
</evidence>
<proteinExistence type="predicted"/>
<dbReference type="EMBL" id="LSRX01000980">
    <property type="protein sequence ID" value="OLP85368.1"/>
    <property type="molecule type" value="Genomic_DNA"/>
</dbReference>
<name>A0A1Q9CR04_SYMMI</name>
<dbReference type="OMA" id="IRAYHAC"/>
<protein>
    <submittedName>
        <fullName evidence="2">Uncharacterized protein</fullName>
    </submittedName>
</protein>
<feature type="region of interest" description="Disordered" evidence="1">
    <location>
        <begin position="789"/>
        <end position="808"/>
    </location>
</feature>
<comment type="caution">
    <text evidence="2">The sequence shown here is derived from an EMBL/GenBank/DDBJ whole genome shotgun (WGS) entry which is preliminary data.</text>
</comment>
<dbReference type="Proteomes" id="UP000186817">
    <property type="component" value="Unassembled WGS sequence"/>
</dbReference>
<feature type="compositionally biased region" description="Basic and acidic residues" evidence="1">
    <location>
        <begin position="789"/>
        <end position="800"/>
    </location>
</feature>
<dbReference type="OrthoDB" id="442658at2759"/>
<sequence length="808" mass="88953">MAAPSSVTLVPRDGTDIATTLQALRLNFGLDDKVVQALLATKVQNLEEVRYFFADEAAVDPWLKKTALGEDHNIQAARLRRCWAAIRLYFSQSEADRSKVALADLDCILGKGELRDLKTNFWRRYRQRYPPEVHPSDATVSRVSREMGKRMLCIFSVWKVKSLQHQLLSSVKKRKLAPNLYTEDDDPEEAGPRDADSYLDRLFTLCLAYAMAGTMAVPAAPAAIDEASLGADSALFVTVPVDVVMMYWFRAKRTAALVPTTHRLSWLQARDQEERTEWVARSPLGQVIKEVYVARDPYWIPLSSSTSVSSPSQQHAPMPPPKAESLFQILGTIAGKKVASCMKDGKQLCREFQRGKCNKKDCTSGAHLCGVVLRQAGSGLGDVASSPAADDAAQPVRLSPSIVDLVPDPDNLLGTAFMWCGTLDSDLLFVSLDKAAKSRAGEVPEIFDDGRAGPCLLCDGGATGRDPVPPSGASNAAADSTQDAAMAWILHQVELLQERGCGCVLEDALSFARWEAPAVKQLASAGGWQDTPYSSCVFAGARCRSQRLRHNIDEIASGPPLLCQHFHDPSEWEPYWVGGELRFPSQEEAQVTAPLAFFIAVAASWWAARRGLAVVRIHRLPSVETTGRREHWLRIDAVTLRLGAMAPLAVSLGLRPWQVLAADKLPVKALAKERVVTKGLVPAGCVYVGQGNYQHRLPTSKWRNPWVAGHTCDGQTLARYSDFVAAELWHDLEELAGLTLLSDIPMEVTCEADVLAGLLFIRVVGETLCLTITRRRAFGCRAVPRQEQRGTRPTRLDRRYLSHSGKRR</sequence>
<accession>A0A1Q9CR04</accession>